<dbReference type="AlphaFoldDB" id="A0A7S2UMK4"/>
<keyword evidence="2" id="KW-1133">Transmembrane helix</keyword>
<keyword evidence="2" id="KW-0472">Membrane</keyword>
<evidence type="ECO:0000313" key="3">
    <source>
        <dbReference type="EMBL" id="CAD9824415.1"/>
    </source>
</evidence>
<sequence length="387" mass="42337">MVVQVWTAIRVALQWGLCPVTFLTVAAAAGIRRPVVGARRFASRPAGFVVVAPGSLNRERSTALSAKNLNDENTIDDLVGSALNRAIRTLSTKSDATSPTSRAVPQFTIAPAPIEPQAQPQTQPQPQTRTDTKNSGYLTNPCVTPTALAHSLWRETISPHVDTIIDATCGNGKDAVALASMLFPHNSEPSLQSNPQLICIDIQAQACQNTHANLKNVMNHDLFMNHVRIVQRSHAHLSDLVDRDDHSITVGLVAYNLGYLPGSTETQAILTQVETTIQSLVEAVFLVRSDRGLISILTYPGSNLEEANAVVALVEGLSLLTSKSIDWRDHLQNQTKLELSDGIRQLVIDSLERIEQEGDKRQTWRAFEHRPLGRPLSPILLTAMRIK</sequence>
<feature type="transmembrane region" description="Helical" evidence="2">
    <location>
        <begin position="12"/>
        <end position="31"/>
    </location>
</feature>
<feature type="region of interest" description="Disordered" evidence="1">
    <location>
        <begin position="111"/>
        <end position="137"/>
    </location>
</feature>
<gene>
    <name evidence="3" type="ORF">ASEP1449_LOCUS16249</name>
</gene>
<evidence type="ECO:0000256" key="1">
    <source>
        <dbReference type="SAM" id="MobiDB-lite"/>
    </source>
</evidence>
<dbReference type="PANTHER" id="PTHR35276:SF1">
    <property type="entry name" value="TRNA (MNM(5)S(2)U34)-METHYLTRANSFERASE, CHLOROPLASTIC"/>
    <property type="match status" value="1"/>
</dbReference>
<dbReference type="PANTHER" id="PTHR35276">
    <property type="entry name" value="S-ADENOSYL-L-METHIONINE-DEPENDENT METHYLTRANSFERASES SUPERFAMILY PROTEIN"/>
    <property type="match status" value="1"/>
</dbReference>
<dbReference type="InterPro" id="IPR010719">
    <property type="entry name" value="MnmM_MeTrfase"/>
</dbReference>
<dbReference type="InterPro" id="IPR029063">
    <property type="entry name" value="SAM-dependent_MTases_sf"/>
</dbReference>
<accession>A0A7S2UMK4</accession>
<organism evidence="3">
    <name type="scientific">Attheya septentrionalis</name>
    <dbReference type="NCBI Taxonomy" id="420275"/>
    <lineage>
        <taxon>Eukaryota</taxon>
        <taxon>Sar</taxon>
        <taxon>Stramenopiles</taxon>
        <taxon>Ochrophyta</taxon>
        <taxon>Bacillariophyta</taxon>
        <taxon>Coscinodiscophyceae</taxon>
        <taxon>Chaetocerotophycidae</taxon>
        <taxon>Chaetocerotales</taxon>
        <taxon>Attheyaceae</taxon>
        <taxon>Attheya</taxon>
    </lineage>
</organism>
<proteinExistence type="predicted"/>
<feature type="compositionally biased region" description="Low complexity" evidence="1">
    <location>
        <begin position="111"/>
        <end position="128"/>
    </location>
</feature>
<protein>
    <submittedName>
        <fullName evidence="3">Uncharacterized protein</fullName>
    </submittedName>
</protein>
<dbReference type="SUPFAM" id="SSF53335">
    <property type="entry name" value="S-adenosyl-L-methionine-dependent methyltransferases"/>
    <property type="match status" value="1"/>
</dbReference>
<reference evidence="3" key="1">
    <citation type="submission" date="2021-01" db="EMBL/GenBank/DDBJ databases">
        <authorList>
            <person name="Corre E."/>
            <person name="Pelletier E."/>
            <person name="Niang G."/>
            <person name="Scheremetjew M."/>
            <person name="Finn R."/>
            <person name="Kale V."/>
            <person name="Holt S."/>
            <person name="Cochrane G."/>
            <person name="Meng A."/>
            <person name="Brown T."/>
            <person name="Cohen L."/>
        </authorList>
    </citation>
    <scope>NUCLEOTIDE SEQUENCE</scope>
    <source>
        <strain evidence="3">CCMP2084</strain>
    </source>
</reference>
<dbReference type="Pfam" id="PF06962">
    <property type="entry name" value="rRNA_methylase"/>
    <property type="match status" value="1"/>
</dbReference>
<dbReference type="Gene3D" id="3.40.50.150">
    <property type="entry name" value="Vaccinia Virus protein VP39"/>
    <property type="match status" value="1"/>
</dbReference>
<name>A0A7S2UMK4_9STRA</name>
<keyword evidence="2" id="KW-0812">Transmembrane</keyword>
<dbReference type="EMBL" id="HBHQ01024108">
    <property type="protein sequence ID" value="CAD9824415.1"/>
    <property type="molecule type" value="Transcribed_RNA"/>
</dbReference>
<evidence type="ECO:0000256" key="2">
    <source>
        <dbReference type="SAM" id="Phobius"/>
    </source>
</evidence>